<dbReference type="SMART" id="SM00226">
    <property type="entry name" value="LMWPc"/>
    <property type="match status" value="1"/>
</dbReference>
<feature type="compositionally biased region" description="Polar residues" evidence="1">
    <location>
        <begin position="299"/>
        <end position="313"/>
    </location>
</feature>
<comment type="caution">
    <text evidence="3">The sequence shown here is derived from an EMBL/GenBank/DDBJ whole genome shotgun (WGS) entry which is preliminary data.</text>
</comment>
<protein>
    <recommendedName>
        <fullName evidence="2">Phosphotyrosine protein phosphatase I domain-containing protein</fullName>
    </recommendedName>
</protein>
<dbReference type="PANTHER" id="PTHR47439">
    <property type="entry name" value="LOW MOLECULAR WEIGHT PHOSPHOTYROSINE PROTEIN PHOSPHATASE-RELATED"/>
    <property type="match status" value="1"/>
</dbReference>
<sequence length="532" mass="58781">MSALLGRHEIIELTESYDSESNISRDAAGKHHLGKSLKKPSIEDDINKIFEAIEIGSSRRGIGQSERYVRDASHKSAMKRPMRDGPSHASGIGLSEPVSLKQALRGLCISQASEMAAVKKRMSRPSASPGISEVGAVKKLYRAVVTEASEAAARPLDEVKGNLMEISLVHERSSSNVSHKAEVSERNRQSSVLSEDITPIPTNDGCSLPNSDPVGRLKLPYSSVNIALNKKVEESESSETSSGLQKKHVKTEQIRSTDKGFGTSQQNVTTQNIAKKKIVPKRTFTKKNRSHHSEGPKNDSGNETSKLAHQTPDSVLEKRWEELEESFPSCSIDSSAPKNYHVPHTFNKSKSVLMKADESKKSKLPTEFEERGEGIEFEISPAAEGVFTHLVKQRNLHSQFFIDSAGTINYHEGNQADPRMIAAAKKRDVEITSISRPIRPSDFTDFDLILAMDRQNKENILAAFEKWKKRETLPADAAKKVQLMCSYCKRHNETEVPDPYYGGQQGFEKVLDILEDACASLLESILGTTSLG</sequence>
<dbReference type="SUPFAM" id="SSF52788">
    <property type="entry name" value="Phosphotyrosine protein phosphatases I"/>
    <property type="match status" value="1"/>
</dbReference>
<evidence type="ECO:0000259" key="2">
    <source>
        <dbReference type="SMART" id="SM00226"/>
    </source>
</evidence>
<accession>A0A8X8XRV4</accession>
<dbReference type="EMBL" id="PNBA02000007">
    <property type="protein sequence ID" value="KAG6417682.1"/>
    <property type="molecule type" value="Genomic_DNA"/>
</dbReference>
<feature type="region of interest" description="Disordered" evidence="1">
    <location>
        <begin position="232"/>
        <end position="313"/>
    </location>
</feature>
<reference evidence="3" key="2">
    <citation type="submission" date="2020-08" db="EMBL/GenBank/DDBJ databases">
        <title>Plant Genome Project.</title>
        <authorList>
            <person name="Zhang R.-G."/>
        </authorList>
    </citation>
    <scope>NUCLEOTIDE SEQUENCE</scope>
    <source>
        <strain evidence="3">Huo1</strain>
        <tissue evidence="3">Leaf</tissue>
    </source>
</reference>
<feature type="compositionally biased region" description="Polar residues" evidence="1">
    <location>
        <begin position="262"/>
        <end position="273"/>
    </location>
</feature>
<dbReference type="InterPro" id="IPR023485">
    <property type="entry name" value="Ptyr_pPase"/>
</dbReference>
<evidence type="ECO:0000313" key="3">
    <source>
        <dbReference type="EMBL" id="KAG6417682.1"/>
    </source>
</evidence>
<feature type="compositionally biased region" description="Polar residues" evidence="1">
    <location>
        <begin position="200"/>
        <end position="210"/>
    </location>
</feature>
<evidence type="ECO:0000313" key="4">
    <source>
        <dbReference type="Proteomes" id="UP000298416"/>
    </source>
</evidence>
<feature type="compositionally biased region" description="Basic and acidic residues" evidence="1">
    <location>
        <begin position="172"/>
        <end position="188"/>
    </location>
</feature>
<dbReference type="CDD" id="cd16343">
    <property type="entry name" value="LMWPTP"/>
    <property type="match status" value="1"/>
</dbReference>
<feature type="domain" description="Phosphotyrosine protein phosphatase I" evidence="2">
    <location>
        <begin position="380"/>
        <end position="524"/>
    </location>
</feature>
<evidence type="ECO:0000256" key="1">
    <source>
        <dbReference type="SAM" id="MobiDB-lite"/>
    </source>
</evidence>
<organism evidence="3">
    <name type="scientific">Salvia splendens</name>
    <name type="common">Scarlet sage</name>
    <dbReference type="NCBI Taxonomy" id="180675"/>
    <lineage>
        <taxon>Eukaryota</taxon>
        <taxon>Viridiplantae</taxon>
        <taxon>Streptophyta</taxon>
        <taxon>Embryophyta</taxon>
        <taxon>Tracheophyta</taxon>
        <taxon>Spermatophyta</taxon>
        <taxon>Magnoliopsida</taxon>
        <taxon>eudicotyledons</taxon>
        <taxon>Gunneridae</taxon>
        <taxon>Pentapetalae</taxon>
        <taxon>asterids</taxon>
        <taxon>lamiids</taxon>
        <taxon>Lamiales</taxon>
        <taxon>Lamiaceae</taxon>
        <taxon>Nepetoideae</taxon>
        <taxon>Mentheae</taxon>
        <taxon>Salviinae</taxon>
        <taxon>Salvia</taxon>
        <taxon>Salvia subgen. Calosphace</taxon>
        <taxon>core Calosphace</taxon>
    </lineage>
</organism>
<dbReference type="AlphaFoldDB" id="A0A8X8XRV4"/>
<keyword evidence="4" id="KW-1185">Reference proteome</keyword>
<dbReference type="InterPro" id="IPR052995">
    <property type="entry name" value="LMW-PTP"/>
</dbReference>
<reference evidence="3" key="1">
    <citation type="submission" date="2018-01" db="EMBL/GenBank/DDBJ databases">
        <authorList>
            <person name="Mao J.F."/>
        </authorList>
    </citation>
    <scope>NUCLEOTIDE SEQUENCE</scope>
    <source>
        <strain evidence="3">Huo1</strain>
        <tissue evidence="3">Leaf</tissue>
    </source>
</reference>
<dbReference type="Gene3D" id="3.40.50.2300">
    <property type="match status" value="1"/>
</dbReference>
<gene>
    <name evidence="3" type="ORF">SASPL_119869</name>
</gene>
<dbReference type="Pfam" id="PF01451">
    <property type="entry name" value="LMWPc"/>
    <property type="match status" value="1"/>
</dbReference>
<dbReference type="Proteomes" id="UP000298416">
    <property type="component" value="Unassembled WGS sequence"/>
</dbReference>
<name>A0A8X8XRV4_SALSN</name>
<feature type="compositionally biased region" description="Basic residues" evidence="1">
    <location>
        <begin position="274"/>
        <end position="290"/>
    </location>
</feature>
<proteinExistence type="predicted"/>
<dbReference type="InterPro" id="IPR036196">
    <property type="entry name" value="Ptyr_pPase_sf"/>
</dbReference>
<feature type="region of interest" description="Disordered" evidence="1">
    <location>
        <begin position="172"/>
        <end position="211"/>
    </location>
</feature>
<dbReference type="PANTHER" id="PTHR47439:SF1">
    <property type="entry name" value="ACID PHOSPHATASE"/>
    <property type="match status" value="1"/>
</dbReference>